<accession>A0A4Q0YNB3</accession>
<sequence>MMAVGAAIELKGVERLNRVLARLARVDTDDLMGALANLVESQTRERLEHTKLSPDYDLWPDWSDSYADTRHTNHKLLENEGHLVDSIVSVVDDGLAEVGSNLVYAATHQYGDEKRKIPQREYLGVNADDVAQLEAALQAWADELLGAAA</sequence>
<gene>
    <name evidence="1" type="ORF">CS022_22470</name>
</gene>
<keyword evidence="2" id="KW-1185">Reference proteome</keyword>
<protein>
    <submittedName>
        <fullName evidence="1">Phage virion morphogenesis protein</fullName>
    </submittedName>
</protein>
<dbReference type="InterPro" id="IPR006522">
    <property type="entry name" value="Phage_virion_morphogenesis"/>
</dbReference>
<proteinExistence type="predicted"/>
<dbReference type="AlphaFoldDB" id="A0A4Q0YNB3"/>
<dbReference type="NCBIfam" id="TIGR01635">
    <property type="entry name" value="tail_comp_S"/>
    <property type="match status" value="1"/>
</dbReference>
<organism evidence="1 2">
    <name type="scientific">Veronia nyctiphanis</name>
    <dbReference type="NCBI Taxonomy" id="1278244"/>
    <lineage>
        <taxon>Bacteria</taxon>
        <taxon>Pseudomonadati</taxon>
        <taxon>Pseudomonadota</taxon>
        <taxon>Gammaproteobacteria</taxon>
        <taxon>Vibrionales</taxon>
        <taxon>Vibrionaceae</taxon>
        <taxon>Veronia</taxon>
    </lineage>
</organism>
<reference evidence="1 2" key="1">
    <citation type="submission" date="2017-10" db="EMBL/GenBank/DDBJ databases">
        <title>Nyctiphanis sp. nov., isolated from the stomach of the euphausiid Nyctiphanes simplex (Hansen, 1911) in the Gulf of California.</title>
        <authorList>
            <person name="Gomez-Gil B."/>
            <person name="Aguilar-Mendez M."/>
            <person name="Lopez-Cortes A."/>
            <person name="Gomez-Gutierrez J."/>
            <person name="Roque A."/>
            <person name="Lang E."/>
            <person name="Gonzalez-Castillo A."/>
        </authorList>
    </citation>
    <scope>NUCLEOTIDE SEQUENCE [LARGE SCALE GENOMIC DNA]</scope>
    <source>
        <strain evidence="1 2">CAIM 600</strain>
    </source>
</reference>
<comment type="caution">
    <text evidence="1">The sequence shown here is derived from an EMBL/GenBank/DDBJ whole genome shotgun (WGS) entry which is preliminary data.</text>
</comment>
<name>A0A4Q0YNB3_9GAMM</name>
<dbReference type="EMBL" id="PEIB01000044">
    <property type="protein sequence ID" value="RXJ70789.1"/>
    <property type="molecule type" value="Genomic_DNA"/>
</dbReference>
<dbReference type="Proteomes" id="UP000290287">
    <property type="component" value="Unassembled WGS sequence"/>
</dbReference>
<dbReference type="OrthoDB" id="2081253at2"/>
<evidence type="ECO:0000313" key="2">
    <source>
        <dbReference type="Proteomes" id="UP000290287"/>
    </source>
</evidence>
<dbReference type="Pfam" id="PF05069">
    <property type="entry name" value="Phage_tail_S"/>
    <property type="match status" value="1"/>
</dbReference>
<evidence type="ECO:0000313" key="1">
    <source>
        <dbReference type="EMBL" id="RXJ70789.1"/>
    </source>
</evidence>